<reference evidence="1 2" key="1">
    <citation type="journal article" date="2022" name="Nat. Plants">
        <title>Genomes of leafy and leafless Platanthera orchids illuminate the evolution of mycoheterotrophy.</title>
        <authorList>
            <person name="Li M.H."/>
            <person name="Liu K.W."/>
            <person name="Li Z."/>
            <person name="Lu H.C."/>
            <person name="Ye Q.L."/>
            <person name="Zhang D."/>
            <person name="Wang J.Y."/>
            <person name="Li Y.F."/>
            <person name="Zhong Z.M."/>
            <person name="Liu X."/>
            <person name="Yu X."/>
            <person name="Liu D.K."/>
            <person name="Tu X.D."/>
            <person name="Liu B."/>
            <person name="Hao Y."/>
            <person name="Liao X.Y."/>
            <person name="Jiang Y.T."/>
            <person name="Sun W.H."/>
            <person name="Chen J."/>
            <person name="Chen Y.Q."/>
            <person name="Ai Y."/>
            <person name="Zhai J.W."/>
            <person name="Wu S.S."/>
            <person name="Zhou Z."/>
            <person name="Hsiao Y.Y."/>
            <person name="Wu W.L."/>
            <person name="Chen Y.Y."/>
            <person name="Lin Y.F."/>
            <person name="Hsu J.L."/>
            <person name="Li C.Y."/>
            <person name="Wang Z.W."/>
            <person name="Zhao X."/>
            <person name="Zhong W.Y."/>
            <person name="Ma X.K."/>
            <person name="Ma L."/>
            <person name="Huang J."/>
            <person name="Chen G.Z."/>
            <person name="Huang M.Z."/>
            <person name="Huang L."/>
            <person name="Peng D.H."/>
            <person name="Luo Y.B."/>
            <person name="Zou S.Q."/>
            <person name="Chen S.P."/>
            <person name="Lan S."/>
            <person name="Tsai W.C."/>
            <person name="Van de Peer Y."/>
            <person name="Liu Z.J."/>
        </authorList>
    </citation>
    <scope>NUCLEOTIDE SEQUENCE [LARGE SCALE GENOMIC DNA]</scope>
    <source>
        <strain evidence="1">Lor288</strain>
    </source>
</reference>
<evidence type="ECO:0000313" key="1">
    <source>
        <dbReference type="EMBL" id="KAK8953402.1"/>
    </source>
</evidence>
<keyword evidence="2" id="KW-1185">Reference proteome</keyword>
<sequence>MLDRSSHYCWIAPSLPSAPVLVVLPLDLDPPLLSHIAFPSCGRFPPPISDFTLEARGTSTALTNTTSSCFIFLLQNRPTSTGETIGILCQRNSQVIRNPFTQERPGLAILTQKKDRGDYLSLLNKKVHDAKRVTLQSMPHDPKLKALDFQVKLKDVGLYT</sequence>
<dbReference type="Proteomes" id="UP001412067">
    <property type="component" value="Unassembled WGS sequence"/>
</dbReference>
<comment type="caution">
    <text evidence="1">The sequence shown here is derived from an EMBL/GenBank/DDBJ whole genome shotgun (WGS) entry which is preliminary data.</text>
</comment>
<organism evidence="1 2">
    <name type="scientific">Platanthera guangdongensis</name>
    <dbReference type="NCBI Taxonomy" id="2320717"/>
    <lineage>
        <taxon>Eukaryota</taxon>
        <taxon>Viridiplantae</taxon>
        <taxon>Streptophyta</taxon>
        <taxon>Embryophyta</taxon>
        <taxon>Tracheophyta</taxon>
        <taxon>Spermatophyta</taxon>
        <taxon>Magnoliopsida</taxon>
        <taxon>Liliopsida</taxon>
        <taxon>Asparagales</taxon>
        <taxon>Orchidaceae</taxon>
        <taxon>Orchidoideae</taxon>
        <taxon>Orchideae</taxon>
        <taxon>Orchidinae</taxon>
        <taxon>Platanthera</taxon>
    </lineage>
</organism>
<proteinExistence type="predicted"/>
<evidence type="ECO:0000313" key="2">
    <source>
        <dbReference type="Proteomes" id="UP001412067"/>
    </source>
</evidence>
<name>A0ABR2LYF9_9ASPA</name>
<gene>
    <name evidence="1" type="ORF">KSP40_PGU021313</name>
</gene>
<accession>A0ABR2LYF9</accession>
<dbReference type="EMBL" id="JBBWWR010000014">
    <property type="protein sequence ID" value="KAK8953402.1"/>
    <property type="molecule type" value="Genomic_DNA"/>
</dbReference>
<protein>
    <submittedName>
        <fullName evidence="1">Uncharacterized protein</fullName>
    </submittedName>
</protein>